<evidence type="ECO:0000256" key="1">
    <source>
        <dbReference type="ARBA" id="ARBA00000189"/>
    </source>
</evidence>
<keyword evidence="5 13" id="KW-0479">Metal-binding</keyword>
<feature type="chain" id="PRO_5019189552" description="Plant heme peroxidase family profile domain-containing protein" evidence="17">
    <location>
        <begin position="28"/>
        <end position="184"/>
    </location>
</feature>
<evidence type="ECO:0000256" key="17">
    <source>
        <dbReference type="SAM" id="SignalP"/>
    </source>
</evidence>
<evidence type="ECO:0000256" key="4">
    <source>
        <dbReference type="ARBA" id="ARBA00022617"/>
    </source>
</evidence>
<comment type="similarity">
    <text evidence="16">Belongs to the peroxidase family.</text>
</comment>
<name>A0A426XGR9_ENSVE</name>
<dbReference type="Pfam" id="PF00141">
    <property type="entry name" value="peroxidase"/>
    <property type="match status" value="1"/>
</dbReference>
<evidence type="ECO:0000256" key="8">
    <source>
        <dbReference type="ARBA" id="ARBA00023004"/>
    </source>
</evidence>
<feature type="signal peptide" evidence="17">
    <location>
        <begin position="1"/>
        <end position="27"/>
    </location>
</feature>
<feature type="disulfide bond" evidence="15">
    <location>
        <begin position="38"/>
        <end position="118"/>
    </location>
</feature>
<organism evidence="19 20">
    <name type="scientific">Ensete ventricosum</name>
    <name type="common">Abyssinian banana</name>
    <name type="synonym">Musa ensete</name>
    <dbReference type="NCBI Taxonomy" id="4639"/>
    <lineage>
        <taxon>Eukaryota</taxon>
        <taxon>Viridiplantae</taxon>
        <taxon>Streptophyta</taxon>
        <taxon>Embryophyta</taxon>
        <taxon>Tracheophyta</taxon>
        <taxon>Spermatophyta</taxon>
        <taxon>Magnoliopsida</taxon>
        <taxon>Liliopsida</taxon>
        <taxon>Zingiberales</taxon>
        <taxon>Musaceae</taxon>
        <taxon>Ensete</taxon>
    </lineage>
</organism>
<comment type="caution">
    <text evidence="19">The sequence shown here is derived from an EMBL/GenBank/DDBJ whole genome shotgun (WGS) entry which is preliminary data.</text>
</comment>
<evidence type="ECO:0000256" key="12">
    <source>
        <dbReference type="PIRSR" id="PIRSR600823-2"/>
    </source>
</evidence>
<dbReference type="InterPro" id="IPR000823">
    <property type="entry name" value="Peroxidase_pln"/>
</dbReference>
<evidence type="ECO:0000256" key="2">
    <source>
        <dbReference type="ARBA" id="ARBA00001970"/>
    </source>
</evidence>
<dbReference type="GO" id="GO:0140825">
    <property type="term" value="F:lactoperoxidase activity"/>
    <property type="evidence" value="ECO:0007669"/>
    <property type="project" value="UniProtKB-EC"/>
</dbReference>
<keyword evidence="4" id="KW-0349">Heme</keyword>
<feature type="binding site" evidence="13">
    <location>
        <position position="73"/>
    </location>
    <ligand>
        <name>Ca(2+)</name>
        <dbReference type="ChEBI" id="CHEBI:29108"/>
        <label>1</label>
    </ligand>
</feature>
<evidence type="ECO:0000256" key="3">
    <source>
        <dbReference type="ARBA" id="ARBA00022559"/>
    </source>
</evidence>
<keyword evidence="15" id="KW-1015">Disulfide bond</keyword>
<protein>
    <recommendedName>
        <fullName evidence="18">Plant heme peroxidase family profile domain-containing protein</fullName>
    </recommendedName>
</protein>
<keyword evidence="6 13" id="KW-0106">Calcium</keyword>
<dbReference type="SUPFAM" id="SSF48113">
    <property type="entry name" value="Heme-dependent peroxidases"/>
    <property type="match status" value="1"/>
</dbReference>
<evidence type="ECO:0000313" key="19">
    <source>
        <dbReference type="EMBL" id="RRT38656.1"/>
    </source>
</evidence>
<dbReference type="AlphaFoldDB" id="A0A426XGR9"/>
<proteinExistence type="inferred from homology"/>
<evidence type="ECO:0000256" key="15">
    <source>
        <dbReference type="PIRSR" id="PIRSR600823-5"/>
    </source>
</evidence>
<keyword evidence="10" id="KW-0376">Hydrogen peroxide</keyword>
<dbReference type="InterPro" id="IPR010255">
    <property type="entry name" value="Haem_peroxidase_sf"/>
</dbReference>
<feature type="binding site" evidence="13">
    <location>
        <position position="91"/>
    </location>
    <ligand>
        <name>Ca(2+)</name>
        <dbReference type="ChEBI" id="CHEBI:29108"/>
        <label>1</label>
    </ligand>
</feature>
<dbReference type="Proteomes" id="UP000287651">
    <property type="component" value="Unassembled WGS sequence"/>
</dbReference>
<evidence type="ECO:0000259" key="18">
    <source>
        <dbReference type="PROSITE" id="PS50873"/>
    </source>
</evidence>
<feature type="binding site" evidence="12">
    <location>
        <position position="153"/>
    </location>
    <ligand>
        <name>substrate</name>
    </ligand>
</feature>
<reference evidence="19 20" key="1">
    <citation type="journal article" date="2014" name="Agronomy (Basel)">
        <title>A Draft Genome Sequence for Ensete ventricosum, the Drought-Tolerant Tree Against Hunger.</title>
        <authorList>
            <person name="Harrison J."/>
            <person name="Moore K.A."/>
            <person name="Paszkiewicz K."/>
            <person name="Jones T."/>
            <person name="Grant M."/>
            <person name="Ambacheew D."/>
            <person name="Muzemil S."/>
            <person name="Studholme D.J."/>
        </authorList>
    </citation>
    <scope>NUCLEOTIDE SEQUENCE [LARGE SCALE GENOMIC DNA]</scope>
</reference>
<feature type="disulfide bond" evidence="15">
    <location>
        <begin position="71"/>
        <end position="76"/>
    </location>
</feature>
<keyword evidence="8" id="KW-0408">Iron</keyword>
<keyword evidence="7" id="KW-0560">Oxidoreductase</keyword>
<feature type="binding site" evidence="13">
    <location>
        <position position="70"/>
    </location>
    <ligand>
        <name>Ca(2+)</name>
        <dbReference type="ChEBI" id="CHEBI:29108"/>
        <label>1</label>
    </ligand>
</feature>
<evidence type="ECO:0000256" key="7">
    <source>
        <dbReference type="ARBA" id="ARBA00023002"/>
    </source>
</evidence>
<evidence type="ECO:0000313" key="20">
    <source>
        <dbReference type="Proteomes" id="UP000287651"/>
    </source>
</evidence>
<feature type="binding site" evidence="13">
    <location>
        <position position="77"/>
    </location>
    <ligand>
        <name>Ca(2+)</name>
        <dbReference type="ChEBI" id="CHEBI:29108"/>
        <label>1</label>
    </ligand>
</feature>
<dbReference type="PROSITE" id="PS50873">
    <property type="entry name" value="PEROXIDASE_4"/>
    <property type="match status" value="1"/>
</dbReference>
<dbReference type="GO" id="GO:0042744">
    <property type="term" value="P:hydrogen peroxide catabolic process"/>
    <property type="evidence" value="ECO:0007669"/>
    <property type="project" value="UniProtKB-KW"/>
</dbReference>
<evidence type="ECO:0000256" key="16">
    <source>
        <dbReference type="RuleBase" id="RU004241"/>
    </source>
</evidence>
<keyword evidence="9" id="KW-0325">Glycoprotein</keyword>
<comment type="cofactor">
    <cofactor evidence="2">
        <name>heme b</name>
        <dbReference type="ChEBI" id="CHEBI:60344"/>
    </cofactor>
</comment>
<dbReference type="InterPro" id="IPR002016">
    <property type="entry name" value="Haem_peroxidase"/>
</dbReference>
<evidence type="ECO:0000256" key="5">
    <source>
        <dbReference type="ARBA" id="ARBA00022723"/>
    </source>
</evidence>
<evidence type="ECO:0000256" key="14">
    <source>
        <dbReference type="PIRSR" id="PIRSR600823-4"/>
    </source>
</evidence>
<dbReference type="GO" id="GO:0006979">
    <property type="term" value="P:response to oxidative stress"/>
    <property type="evidence" value="ECO:0007669"/>
    <property type="project" value="InterPro"/>
</dbReference>
<evidence type="ECO:0000256" key="6">
    <source>
        <dbReference type="ARBA" id="ARBA00022837"/>
    </source>
</evidence>
<dbReference type="Gene3D" id="1.10.520.10">
    <property type="match status" value="1"/>
</dbReference>
<feature type="active site" description="Proton acceptor" evidence="11">
    <location>
        <position position="69"/>
    </location>
</feature>
<comment type="catalytic activity">
    <reaction evidence="1">
        <text>2 a phenolic donor + H2O2 = 2 a phenolic radical donor + 2 H2O</text>
        <dbReference type="Rhea" id="RHEA:56136"/>
        <dbReference type="ChEBI" id="CHEBI:15377"/>
        <dbReference type="ChEBI" id="CHEBI:16240"/>
        <dbReference type="ChEBI" id="CHEBI:139520"/>
        <dbReference type="ChEBI" id="CHEBI:139521"/>
        <dbReference type="EC" id="1.11.1.7"/>
    </reaction>
</comment>
<feature type="domain" description="Plant heme peroxidase family profile" evidence="18">
    <location>
        <begin position="28"/>
        <end position="184"/>
    </location>
</feature>
<dbReference type="GO" id="GO:0020037">
    <property type="term" value="F:heme binding"/>
    <property type="evidence" value="ECO:0007669"/>
    <property type="project" value="InterPro"/>
</dbReference>
<evidence type="ECO:0000256" key="13">
    <source>
        <dbReference type="PIRSR" id="PIRSR600823-3"/>
    </source>
</evidence>
<evidence type="ECO:0000256" key="11">
    <source>
        <dbReference type="PIRSR" id="PIRSR600823-1"/>
    </source>
</evidence>
<dbReference type="PANTHER" id="PTHR31388:SF270">
    <property type="entry name" value="PEROXIDASE 22-RELATED"/>
    <property type="match status" value="1"/>
</dbReference>
<keyword evidence="17" id="KW-0732">Signal</keyword>
<sequence>MCSSSSSRTIPAALAIFLALLLHWSSAQLSPSFYDMTCPGLSDIVLDVVLQAQISDPRMPASLIRLHFHDCFVDGCDASVLLDNSDTIVSEKDAVPNAKSARGFDVIDAIKSAVEEACLGVVSCADILALAAEAALGRRDSTTANMSGANNLPGPVDTLAVLQSKFAAVGLDDTDLVTLSGKEP</sequence>
<keyword evidence="3" id="KW-0575">Peroxidase</keyword>
<comment type="cofactor">
    <cofactor evidence="13">
        <name>Ca(2+)</name>
        <dbReference type="ChEBI" id="CHEBI:29108"/>
    </cofactor>
    <text evidence="13">Binds 2 calcium ions per subunit.</text>
</comment>
<evidence type="ECO:0000256" key="10">
    <source>
        <dbReference type="ARBA" id="ARBA00023324"/>
    </source>
</evidence>
<feature type="site" description="Transition state stabilizer" evidence="14">
    <location>
        <position position="65"/>
    </location>
</feature>
<dbReference type="EMBL" id="AMZH03020991">
    <property type="protein sequence ID" value="RRT38656.1"/>
    <property type="molecule type" value="Genomic_DNA"/>
</dbReference>
<dbReference type="PRINTS" id="PR00458">
    <property type="entry name" value="PEROXIDASE"/>
</dbReference>
<gene>
    <name evidence="19" type="ORF">B296_00013589</name>
</gene>
<evidence type="ECO:0000256" key="9">
    <source>
        <dbReference type="ARBA" id="ARBA00023180"/>
    </source>
</evidence>
<dbReference type="GO" id="GO:0046872">
    <property type="term" value="F:metal ion binding"/>
    <property type="evidence" value="ECO:0007669"/>
    <property type="project" value="UniProtKB-KW"/>
</dbReference>
<dbReference type="PRINTS" id="PR00461">
    <property type="entry name" value="PLPEROXIDASE"/>
</dbReference>
<feature type="binding site" evidence="13">
    <location>
        <position position="79"/>
    </location>
    <ligand>
        <name>Ca(2+)</name>
        <dbReference type="ChEBI" id="CHEBI:29108"/>
        <label>1</label>
    </ligand>
</feature>
<feature type="binding site" evidence="13">
    <location>
        <position position="75"/>
    </location>
    <ligand>
        <name>Ca(2+)</name>
        <dbReference type="ChEBI" id="CHEBI:29108"/>
        <label>1</label>
    </ligand>
</feature>
<dbReference type="PANTHER" id="PTHR31388">
    <property type="entry name" value="PEROXIDASE 72-RELATED"/>
    <property type="match status" value="1"/>
</dbReference>
<accession>A0A426XGR9</accession>